<keyword evidence="6" id="KW-1003">Cell membrane</keyword>
<comment type="subunit">
    <text evidence="6">The complex is composed of six subunits: RnfA, RnfB, RnfC, RnfD, RnfE and RnfG.</text>
</comment>
<evidence type="ECO:0000256" key="4">
    <source>
        <dbReference type="ARBA" id="ARBA00022643"/>
    </source>
</evidence>
<dbReference type="STRING" id="290052.ASU35_10785"/>
<dbReference type="RefSeq" id="WP_058352816.1">
    <property type="nucleotide sequence ID" value="NZ_CABMMD010000155.1"/>
</dbReference>
<comment type="function">
    <text evidence="6">Part of a membrane-bound complex that couples electron transfer with translocation of ions across the membrane.</text>
</comment>
<dbReference type="Proteomes" id="UP000054874">
    <property type="component" value="Unassembled WGS sequence"/>
</dbReference>
<evidence type="ECO:0000256" key="2">
    <source>
        <dbReference type="ARBA" id="ARBA00022553"/>
    </source>
</evidence>
<comment type="cofactor">
    <cofactor evidence="6">
        <name>FMN</name>
        <dbReference type="ChEBI" id="CHEBI:58210"/>
    </cofactor>
</comment>
<evidence type="ECO:0000313" key="9">
    <source>
        <dbReference type="Proteomes" id="UP000054874"/>
    </source>
</evidence>
<comment type="subcellular location">
    <subcellularLocation>
        <location evidence="6">Cell membrane</location>
        <topology evidence="6">Single-pass membrane protein</topology>
    </subcellularLocation>
</comment>
<dbReference type="PIRSF" id="PIRSF006091">
    <property type="entry name" value="E_trnsport_RnfG"/>
    <property type="match status" value="1"/>
</dbReference>
<dbReference type="NCBIfam" id="TIGR01947">
    <property type="entry name" value="rnfG"/>
    <property type="match status" value="1"/>
</dbReference>
<gene>
    <name evidence="6" type="primary">rnfG</name>
    <name evidence="8" type="ORF">ASU35_10785</name>
</gene>
<feature type="domain" description="FMN-binding" evidence="7">
    <location>
        <begin position="110"/>
        <end position="199"/>
    </location>
</feature>
<reference evidence="8 9" key="1">
    <citation type="submission" date="2015-11" db="EMBL/GenBank/DDBJ databases">
        <title>Butyribacter intestini gen. nov., sp. nov., a butyric acid-producing bacterium of the family Lachnospiraceae isolated from the human faeces.</title>
        <authorList>
            <person name="Zou Y."/>
            <person name="Xue W."/>
            <person name="Luo G."/>
            <person name="Lv M."/>
        </authorList>
    </citation>
    <scope>NUCLEOTIDE SEQUENCE [LARGE SCALE GENOMIC DNA]</scope>
    <source>
        <strain evidence="8 9">ACET-33324</strain>
    </source>
</reference>
<keyword evidence="5 6" id="KW-0249">Electron transport</keyword>
<keyword evidence="9" id="KW-1185">Reference proteome</keyword>
<dbReference type="HAMAP" id="MF_00479">
    <property type="entry name" value="RsxG_RnfG"/>
    <property type="match status" value="1"/>
</dbReference>
<proteinExistence type="inferred from homology"/>
<dbReference type="EC" id="7.-.-.-" evidence="6"/>
<evidence type="ECO:0000256" key="5">
    <source>
        <dbReference type="ARBA" id="ARBA00022982"/>
    </source>
</evidence>
<sequence length="207" mass="21318">MQNKNTMWKDTLSLFAITLVAGGLLGLVYQVTKEPIALAKYNKKQEAYKAVYADAASFEENSDLSSAVASAEEALANAGITGVYISEALEARDASGETIGYVMNFGSNEGYGGAVDLSCGIAKDGTLTGLSVLSMSETAGLGAKCTEEAFQAQFAGIKADSIAYTKTGRSADNEIDAIGGATITTTAVTKAVNGALAFIHANGELSK</sequence>
<name>A0A0V8QED6_9FIRM</name>
<dbReference type="AlphaFoldDB" id="A0A0V8QED6"/>
<dbReference type="GO" id="GO:0009055">
    <property type="term" value="F:electron transfer activity"/>
    <property type="evidence" value="ECO:0007669"/>
    <property type="project" value="InterPro"/>
</dbReference>
<comment type="similarity">
    <text evidence="6">Belongs to the RnfG family.</text>
</comment>
<dbReference type="PANTHER" id="PTHR36118">
    <property type="entry name" value="ION-TRANSLOCATING OXIDOREDUCTASE COMPLEX SUBUNIT G"/>
    <property type="match status" value="1"/>
</dbReference>
<keyword evidence="6" id="KW-1133">Transmembrane helix</keyword>
<keyword evidence="6" id="KW-0472">Membrane</keyword>
<keyword evidence="1 6" id="KW-0813">Transport</keyword>
<evidence type="ECO:0000256" key="3">
    <source>
        <dbReference type="ARBA" id="ARBA00022630"/>
    </source>
</evidence>
<dbReference type="GO" id="GO:0005886">
    <property type="term" value="C:plasma membrane"/>
    <property type="evidence" value="ECO:0007669"/>
    <property type="project" value="UniProtKB-SubCell"/>
</dbReference>
<evidence type="ECO:0000313" key="8">
    <source>
        <dbReference type="EMBL" id="KSV58973.1"/>
    </source>
</evidence>
<organism evidence="8 9">
    <name type="scientific">Acetivibrio ethanolgignens</name>
    <dbReference type="NCBI Taxonomy" id="290052"/>
    <lineage>
        <taxon>Bacteria</taxon>
        <taxon>Bacillati</taxon>
        <taxon>Bacillota</taxon>
        <taxon>Clostridia</taxon>
        <taxon>Eubacteriales</taxon>
        <taxon>Oscillospiraceae</taxon>
        <taxon>Acetivibrio</taxon>
    </lineage>
</organism>
<dbReference type="SMART" id="SM00900">
    <property type="entry name" value="FMN_bind"/>
    <property type="match status" value="1"/>
</dbReference>
<keyword evidence="3 6" id="KW-0285">Flavoprotein</keyword>
<evidence type="ECO:0000256" key="6">
    <source>
        <dbReference type="HAMAP-Rule" id="MF_00479"/>
    </source>
</evidence>
<dbReference type="EMBL" id="LNAM01000155">
    <property type="protein sequence ID" value="KSV58973.1"/>
    <property type="molecule type" value="Genomic_DNA"/>
</dbReference>
<dbReference type="InterPro" id="IPR007329">
    <property type="entry name" value="FMN-bd"/>
</dbReference>
<dbReference type="GO" id="GO:0010181">
    <property type="term" value="F:FMN binding"/>
    <property type="evidence" value="ECO:0007669"/>
    <property type="project" value="InterPro"/>
</dbReference>
<evidence type="ECO:0000259" key="7">
    <source>
        <dbReference type="SMART" id="SM00900"/>
    </source>
</evidence>
<keyword evidence="2 6" id="KW-0597">Phosphoprotein</keyword>
<dbReference type="OrthoDB" id="9787579at2"/>
<protein>
    <recommendedName>
        <fullName evidence="6">Ion-translocating oxidoreductase complex subunit G</fullName>
        <ecNumber evidence="6">7.-.-.-</ecNumber>
    </recommendedName>
    <alternativeName>
        <fullName evidence="6">Rnf electron transport complex subunit G</fullName>
    </alternativeName>
</protein>
<keyword evidence="6" id="KW-0812">Transmembrane</keyword>
<comment type="caution">
    <text evidence="8">The sequence shown here is derived from an EMBL/GenBank/DDBJ whole genome shotgun (WGS) entry which is preliminary data.</text>
</comment>
<accession>A0A0V8QED6</accession>
<dbReference type="PANTHER" id="PTHR36118:SF1">
    <property type="entry name" value="ION-TRANSLOCATING OXIDOREDUCTASE COMPLEX SUBUNIT G"/>
    <property type="match status" value="1"/>
</dbReference>
<keyword evidence="6" id="KW-1278">Translocase</keyword>
<evidence type="ECO:0000256" key="1">
    <source>
        <dbReference type="ARBA" id="ARBA00022448"/>
    </source>
</evidence>
<dbReference type="GO" id="GO:0022900">
    <property type="term" value="P:electron transport chain"/>
    <property type="evidence" value="ECO:0007669"/>
    <property type="project" value="UniProtKB-UniRule"/>
</dbReference>
<feature type="modified residue" description="FMN phosphoryl threonine" evidence="6">
    <location>
        <position position="182"/>
    </location>
</feature>
<keyword evidence="4 6" id="KW-0288">FMN</keyword>
<dbReference type="Pfam" id="PF04205">
    <property type="entry name" value="FMN_bind"/>
    <property type="match status" value="1"/>
</dbReference>
<dbReference type="InterPro" id="IPR010209">
    <property type="entry name" value="Ion_transpt_RnfG/RsxG"/>
</dbReference>